<dbReference type="Pfam" id="PF03514">
    <property type="entry name" value="GRAS"/>
    <property type="match status" value="1"/>
</dbReference>
<dbReference type="InterPro" id="IPR005202">
    <property type="entry name" value="TF_GRAS"/>
</dbReference>
<sequence>MIQDEASSSPFQVLLDVSLTERGLAGVAIHPGLRELKSDERGLCLIHLLLQLRQPESPPAHSTKSNHCLENISLLASPDGDTMQRIASLLHTSARPLRVLRSWRGFYFVLNPAAEPRRSPRRTTPLLRAPAFLRLSYTISNQAIMEAMEGEKMVHIIDLSASDPAQWVALFHLLQRPKEGPPHLRITGINEQKELLDHTALLLSEEAERLDIPFQFNPVVAKLDNLDTERLRVKTGEALAIASVLQLHCLLASDDDALPGRPCSQLQGLRQHGPVPSGRPDESGNTRGTSRGGSLDEWIQSERGLGVVVPVRSDAVSEDGEVLVLVLRAVAQDHGGDGAGVEPQREQHERAVHGGAELLRGPVRAALSRRCRGRRRIG</sequence>
<reference evidence="5" key="1">
    <citation type="submission" date="2021-03" db="EMBL/GenBank/DDBJ databases">
        <authorList>
            <person name="Li Z."/>
            <person name="Yang C."/>
        </authorList>
    </citation>
    <scope>NUCLEOTIDE SEQUENCE</scope>
    <source>
        <strain evidence="5">Dzin_1.0</strain>
        <tissue evidence="5">Leaf</tissue>
    </source>
</reference>
<keyword evidence="2" id="KW-0804">Transcription</keyword>
<feature type="region of interest" description="Leucine repeat II (LRII)" evidence="3">
    <location>
        <begin position="198"/>
        <end position="230"/>
    </location>
</feature>
<reference evidence="5" key="2">
    <citation type="journal article" date="2022" name="Hortic Res">
        <title>The genome of Dioscorea zingiberensis sheds light on the biosynthesis, origin and evolution of the medicinally important diosgenin saponins.</title>
        <authorList>
            <person name="Li Y."/>
            <person name="Tan C."/>
            <person name="Li Z."/>
            <person name="Guo J."/>
            <person name="Li S."/>
            <person name="Chen X."/>
            <person name="Wang C."/>
            <person name="Dai X."/>
            <person name="Yang H."/>
            <person name="Song W."/>
            <person name="Hou L."/>
            <person name="Xu J."/>
            <person name="Tong Z."/>
            <person name="Xu A."/>
            <person name="Yuan X."/>
            <person name="Wang W."/>
            <person name="Yang Q."/>
            <person name="Chen L."/>
            <person name="Sun Z."/>
            <person name="Wang K."/>
            <person name="Pan B."/>
            <person name="Chen J."/>
            <person name="Bao Y."/>
            <person name="Liu F."/>
            <person name="Qi X."/>
            <person name="Gang D.R."/>
            <person name="Wen J."/>
            <person name="Li J."/>
        </authorList>
    </citation>
    <scope>NUCLEOTIDE SEQUENCE</scope>
    <source>
        <strain evidence="5">Dzin_1.0</strain>
    </source>
</reference>
<keyword evidence="1" id="KW-0805">Transcription regulation</keyword>
<comment type="caution">
    <text evidence="5">The sequence shown here is derived from an EMBL/GenBank/DDBJ whole genome shotgun (WGS) entry which is preliminary data.</text>
</comment>
<evidence type="ECO:0000313" key="6">
    <source>
        <dbReference type="Proteomes" id="UP001085076"/>
    </source>
</evidence>
<protein>
    <recommendedName>
        <fullName evidence="7">Scarecrow-like protein 3</fullName>
    </recommendedName>
</protein>
<evidence type="ECO:0008006" key="7">
    <source>
        <dbReference type="Google" id="ProtNLM"/>
    </source>
</evidence>
<evidence type="ECO:0000256" key="3">
    <source>
        <dbReference type="PROSITE-ProRule" id="PRU01191"/>
    </source>
</evidence>
<dbReference type="Proteomes" id="UP001085076">
    <property type="component" value="Miscellaneous, Linkage group lg03"/>
</dbReference>
<keyword evidence="6" id="KW-1185">Reference proteome</keyword>
<feature type="short sequence motif" description="LXXLL motif" evidence="3">
    <location>
        <begin position="247"/>
        <end position="251"/>
    </location>
</feature>
<feature type="short sequence motif" description="VHIID" evidence="3">
    <location>
        <begin position="154"/>
        <end position="158"/>
    </location>
</feature>
<dbReference type="PROSITE" id="PS50985">
    <property type="entry name" value="GRAS"/>
    <property type="match status" value="1"/>
</dbReference>
<feature type="region of interest" description="Disordered" evidence="4">
    <location>
        <begin position="262"/>
        <end position="294"/>
    </location>
</feature>
<dbReference type="AlphaFoldDB" id="A0A9D5CUL7"/>
<evidence type="ECO:0000256" key="4">
    <source>
        <dbReference type="SAM" id="MobiDB-lite"/>
    </source>
</evidence>
<accession>A0A9D5CUL7</accession>
<dbReference type="EMBL" id="JAGGNH010000003">
    <property type="protein sequence ID" value="KAJ0978882.1"/>
    <property type="molecule type" value="Genomic_DNA"/>
</dbReference>
<comment type="similarity">
    <text evidence="3">Belongs to the GRAS family.</text>
</comment>
<evidence type="ECO:0000313" key="5">
    <source>
        <dbReference type="EMBL" id="KAJ0978882.1"/>
    </source>
</evidence>
<gene>
    <name evidence="5" type="ORF">J5N97_014356</name>
</gene>
<evidence type="ECO:0000256" key="1">
    <source>
        <dbReference type="ARBA" id="ARBA00023015"/>
    </source>
</evidence>
<proteinExistence type="inferred from homology"/>
<name>A0A9D5CUL7_9LILI</name>
<comment type="caution">
    <text evidence="3">Lacks conserved residue(s) required for the propagation of feature annotation.</text>
</comment>
<dbReference type="PANTHER" id="PTHR31636">
    <property type="entry name" value="OSJNBA0084A10.13 PROTEIN-RELATED"/>
    <property type="match status" value="1"/>
</dbReference>
<evidence type="ECO:0000256" key="2">
    <source>
        <dbReference type="ARBA" id="ARBA00023163"/>
    </source>
</evidence>
<organism evidence="5 6">
    <name type="scientific">Dioscorea zingiberensis</name>
    <dbReference type="NCBI Taxonomy" id="325984"/>
    <lineage>
        <taxon>Eukaryota</taxon>
        <taxon>Viridiplantae</taxon>
        <taxon>Streptophyta</taxon>
        <taxon>Embryophyta</taxon>
        <taxon>Tracheophyta</taxon>
        <taxon>Spermatophyta</taxon>
        <taxon>Magnoliopsida</taxon>
        <taxon>Liliopsida</taxon>
        <taxon>Dioscoreales</taxon>
        <taxon>Dioscoreaceae</taxon>
        <taxon>Dioscorea</taxon>
    </lineage>
</organism>